<dbReference type="Gene3D" id="3.20.20.70">
    <property type="entry name" value="Aldolase class I"/>
    <property type="match status" value="1"/>
</dbReference>
<evidence type="ECO:0000313" key="6">
    <source>
        <dbReference type="Proteomes" id="UP000281955"/>
    </source>
</evidence>
<evidence type="ECO:0000313" key="5">
    <source>
        <dbReference type="EMBL" id="RKS67962.1"/>
    </source>
</evidence>
<dbReference type="PANTHER" id="PTHR12128">
    <property type="entry name" value="DIHYDRODIPICOLINATE SYNTHASE"/>
    <property type="match status" value="1"/>
</dbReference>
<dbReference type="EMBL" id="RBWV01000017">
    <property type="protein sequence ID" value="RKS67962.1"/>
    <property type="molecule type" value="Genomic_DNA"/>
</dbReference>
<dbReference type="AlphaFoldDB" id="A0A420XJR3"/>
<keyword evidence="6" id="KW-1185">Reference proteome</keyword>
<name>A0A420XJR3_9ACTN</name>
<sequence length="304" mass="32706">MAEVLRGVIPVAPTVFDEDERLDLDGQRRVTDFLVDAGSAAICVLANYSEQFSLSDDERLAVLETTMGHVAGRVPVIVTTSSYSARIARQRCLDAERRGADVVMLMPPFFGATMSVPARAVVDWFERVTDGLAVDVIIQDAPMSPTLLSVDLIAELARRVPQLRHAKIEMPRTAEKVRALATAAGDDLPGLYDGEEAITLVPDLDAGVTATMSSASVPDVLAAVVADYAAGERDAAVARWEAVLPLIHYENRQVGLAAAKVLLAEGGVIGSARCRSPFPEPSPVVRAELVELARRRDPLVLRWA</sequence>
<dbReference type="CDD" id="cd00408">
    <property type="entry name" value="DHDPS-like"/>
    <property type="match status" value="1"/>
</dbReference>
<dbReference type="InterPro" id="IPR002220">
    <property type="entry name" value="DapA-like"/>
</dbReference>
<organism evidence="5 6">
    <name type="scientific">Motilibacter peucedani</name>
    <dbReference type="NCBI Taxonomy" id="598650"/>
    <lineage>
        <taxon>Bacteria</taxon>
        <taxon>Bacillati</taxon>
        <taxon>Actinomycetota</taxon>
        <taxon>Actinomycetes</taxon>
        <taxon>Motilibacterales</taxon>
        <taxon>Motilibacteraceae</taxon>
        <taxon>Motilibacter</taxon>
    </lineage>
</organism>
<dbReference type="OrthoDB" id="9778880at2"/>
<comment type="caution">
    <text evidence="5">The sequence shown here is derived from an EMBL/GenBank/DDBJ whole genome shotgun (WGS) entry which is preliminary data.</text>
</comment>
<dbReference type="SUPFAM" id="SSF51569">
    <property type="entry name" value="Aldolase"/>
    <property type="match status" value="1"/>
</dbReference>
<dbReference type="RefSeq" id="WP_121195105.1">
    <property type="nucleotide sequence ID" value="NZ_RBWV01000017.1"/>
</dbReference>
<dbReference type="InterPro" id="IPR013785">
    <property type="entry name" value="Aldolase_TIM"/>
</dbReference>
<comment type="similarity">
    <text evidence="1 3">Belongs to the DapA family.</text>
</comment>
<dbReference type="GO" id="GO:0005829">
    <property type="term" value="C:cytosol"/>
    <property type="evidence" value="ECO:0007669"/>
    <property type="project" value="TreeGrafter"/>
</dbReference>
<dbReference type="SMART" id="SM01130">
    <property type="entry name" value="DHDPS"/>
    <property type="match status" value="1"/>
</dbReference>
<accession>A0A420XJR3</accession>
<dbReference type="InParanoid" id="A0A420XJR3"/>
<evidence type="ECO:0000256" key="3">
    <source>
        <dbReference type="PIRNR" id="PIRNR001365"/>
    </source>
</evidence>
<dbReference type="PIRSF" id="PIRSF001365">
    <property type="entry name" value="DHDPS"/>
    <property type="match status" value="1"/>
</dbReference>
<protein>
    <submittedName>
        <fullName evidence="5">4-hydroxy-tetrahydrodipicolinate synthase</fullName>
    </submittedName>
</protein>
<feature type="binding site" evidence="4">
    <location>
        <position position="212"/>
    </location>
    <ligand>
        <name>pyruvate</name>
        <dbReference type="ChEBI" id="CHEBI:15361"/>
    </ligand>
</feature>
<keyword evidence="2 3" id="KW-0456">Lyase</keyword>
<dbReference type="Pfam" id="PF00701">
    <property type="entry name" value="DHDPS"/>
    <property type="match status" value="1"/>
</dbReference>
<evidence type="ECO:0000256" key="1">
    <source>
        <dbReference type="ARBA" id="ARBA00007592"/>
    </source>
</evidence>
<dbReference type="GO" id="GO:0008840">
    <property type="term" value="F:4-hydroxy-tetrahydrodipicolinate synthase activity"/>
    <property type="evidence" value="ECO:0007669"/>
    <property type="project" value="TreeGrafter"/>
</dbReference>
<reference evidence="5 6" key="1">
    <citation type="submission" date="2018-10" db="EMBL/GenBank/DDBJ databases">
        <title>Genomic Encyclopedia of Archaeal and Bacterial Type Strains, Phase II (KMG-II): from individual species to whole genera.</title>
        <authorList>
            <person name="Goeker M."/>
        </authorList>
    </citation>
    <scope>NUCLEOTIDE SEQUENCE [LARGE SCALE GENOMIC DNA]</scope>
    <source>
        <strain evidence="5 6">RP-AC37</strain>
    </source>
</reference>
<dbReference type="PANTHER" id="PTHR12128:SF66">
    <property type="entry name" value="4-HYDROXY-2-OXOGLUTARATE ALDOLASE, MITOCHONDRIAL"/>
    <property type="match status" value="1"/>
</dbReference>
<evidence type="ECO:0000256" key="4">
    <source>
        <dbReference type="PIRSR" id="PIRSR001365-2"/>
    </source>
</evidence>
<dbReference type="Proteomes" id="UP000281955">
    <property type="component" value="Unassembled WGS sequence"/>
</dbReference>
<proteinExistence type="inferred from homology"/>
<evidence type="ECO:0000256" key="2">
    <source>
        <dbReference type="ARBA" id="ARBA00023239"/>
    </source>
</evidence>
<gene>
    <name evidence="5" type="ORF">CLV35_3869</name>
</gene>